<proteinExistence type="predicted"/>
<evidence type="ECO:0000256" key="2">
    <source>
        <dbReference type="PROSITE-ProRule" id="PRU00335"/>
    </source>
</evidence>
<reference evidence="4 5" key="1">
    <citation type="submission" date="2015-05" db="EMBL/GenBank/DDBJ databases">
        <title>Draft genome sequence of the bacterium Gordonia jacobaea a new member of the Gordonia genus.</title>
        <authorList>
            <person name="Jimenez-Galisteo G."/>
            <person name="Dominguez A."/>
            <person name="Munoz E."/>
            <person name="Vinas M."/>
        </authorList>
    </citation>
    <scope>NUCLEOTIDE SEQUENCE [LARGE SCALE GENOMIC DNA]</scope>
    <source>
        <strain evidence="5">mv1</strain>
    </source>
</reference>
<keyword evidence="1 2" id="KW-0238">DNA-binding</keyword>
<evidence type="ECO:0000313" key="5">
    <source>
        <dbReference type="Proteomes" id="UP000037247"/>
    </source>
</evidence>
<gene>
    <name evidence="4" type="ORF">ABW18_03755</name>
</gene>
<organism evidence="4 5">
    <name type="scientific">Gordonia jacobaea</name>
    <dbReference type="NCBI Taxonomy" id="122202"/>
    <lineage>
        <taxon>Bacteria</taxon>
        <taxon>Bacillati</taxon>
        <taxon>Actinomycetota</taxon>
        <taxon>Actinomycetes</taxon>
        <taxon>Mycobacteriales</taxon>
        <taxon>Gordoniaceae</taxon>
        <taxon>Gordonia</taxon>
    </lineage>
</organism>
<keyword evidence="5" id="KW-1185">Reference proteome</keyword>
<dbReference type="InterPro" id="IPR041583">
    <property type="entry name" value="TetR_C_31"/>
</dbReference>
<dbReference type="Proteomes" id="UP000037247">
    <property type="component" value="Unassembled WGS sequence"/>
</dbReference>
<dbReference type="SUPFAM" id="SSF46689">
    <property type="entry name" value="Homeodomain-like"/>
    <property type="match status" value="1"/>
</dbReference>
<comment type="caution">
    <text evidence="4">The sequence shown here is derived from an EMBL/GenBank/DDBJ whole genome shotgun (WGS) entry which is preliminary data.</text>
</comment>
<evidence type="ECO:0000259" key="3">
    <source>
        <dbReference type="PROSITE" id="PS50977"/>
    </source>
</evidence>
<protein>
    <submittedName>
        <fullName evidence="4">TetR family transcriptional regulator</fullName>
    </submittedName>
</protein>
<evidence type="ECO:0000256" key="1">
    <source>
        <dbReference type="ARBA" id="ARBA00023125"/>
    </source>
</evidence>
<dbReference type="EMBL" id="LDTZ01000014">
    <property type="protein sequence ID" value="KNA92830.1"/>
    <property type="molecule type" value="Genomic_DNA"/>
</dbReference>
<feature type="domain" description="HTH tetR-type" evidence="3">
    <location>
        <begin position="13"/>
        <end position="73"/>
    </location>
</feature>
<dbReference type="PROSITE" id="PS50977">
    <property type="entry name" value="HTH_TETR_2"/>
    <property type="match status" value="1"/>
</dbReference>
<dbReference type="InterPro" id="IPR009057">
    <property type="entry name" value="Homeodomain-like_sf"/>
</dbReference>
<dbReference type="RefSeq" id="WP_049698032.1">
    <property type="nucleotide sequence ID" value="NZ_CBDRLS010000001.1"/>
</dbReference>
<dbReference type="Pfam" id="PF17940">
    <property type="entry name" value="TetR_C_31"/>
    <property type="match status" value="1"/>
</dbReference>
<name>A0ABR5IGM9_9ACTN</name>
<sequence>MGAMTAATTPKGERRRSRLIAAAGELLLEGGFDAVRHRAVADRAQLPLASTTYYFGSLDDLMAEAAGFVSRADEQAIVDRGEAVARRRRGSHATAEILADVFVGENTPHDELAARYEMIALTPRYPRLYDVVAARRATLAATHLVVLDRSGRLARAAHIENLIAIEDGAVLGALGSGSSPAGATRDALGEVVDVLAPRVEEPR</sequence>
<feature type="DNA-binding region" description="H-T-H motif" evidence="2">
    <location>
        <begin position="36"/>
        <end position="55"/>
    </location>
</feature>
<dbReference type="Pfam" id="PF00440">
    <property type="entry name" value="TetR_N"/>
    <property type="match status" value="1"/>
</dbReference>
<evidence type="ECO:0000313" key="4">
    <source>
        <dbReference type="EMBL" id="KNA92830.1"/>
    </source>
</evidence>
<accession>A0ABR5IGM9</accession>
<dbReference type="InterPro" id="IPR001647">
    <property type="entry name" value="HTH_TetR"/>
</dbReference>
<dbReference type="Gene3D" id="1.10.357.10">
    <property type="entry name" value="Tetracycline Repressor, domain 2"/>
    <property type="match status" value="1"/>
</dbReference>